<dbReference type="PANTHER" id="PTHR33463:SF134">
    <property type="entry name" value="LEUCINE-RICH REPEAT DOMAIN, L DOMAIN-LIKE PROTEIN-RELATED"/>
    <property type="match status" value="1"/>
</dbReference>
<evidence type="ECO:0000313" key="3">
    <source>
        <dbReference type="EMBL" id="KAK1422991.1"/>
    </source>
</evidence>
<dbReference type="InterPro" id="IPR050905">
    <property type="entry name" value="Plant_NBS-LRR"/>
</dbReference>
<dbReference type="SUPFAM" id="SSF52047">
    <property type="entry name" value="RNI-like"/>
    <property type="match status" value="1"/>
</dbReference>
<accession>A0AAD8KKB6</accession>
<reference evidence="3" key="1">
    <citation type="journal article" date="2023" name="bioRxiv">
        <title>Improved chromosome-level genome assembly for marigold (Tagetes erecta).</title>
        <authorList>
            <person name="Jiang F."/>
            <person name="Yuan L."/>
            <person name="Wang S."/>
            <person name="Wang H."/>
            <person name="Xu D."/>
            <person name="Wang A."/>
            <person name="Fan W."/>
        </authorList>
    </citation>
    <scope>NUCLEOTIDE SEQUENCE</scope>
    <source>
        <strain evidence="3">WSJ</strain>
        <tissue evidence="3">Leaf</tissue>
    </source>
</reference>
<name>A0AAD8KKB6_TARER</name>
<protein>
    <recommendedName>
        <fullName evidence="2">Disease resistance protein At4g27190-like leucine-rich repeats domain-containing protein</fullName>
    </recommendedName>
</protein>
<dbReference type="InterPro" id="IPR032675">
    <property type="entry name" value="LRR_dom_sf"/>
</dbReference>
<evidence type="ECO:0000256" key="1">
    <source>
        <dbReference type="ARBA" id="ARBA00022821"/>
    </source>
</evidence>
<comment type="caution">
    <text evidence="3">The sequence shown here is derived from an EMBL/GenBank/DDBJ whole genome shotgun (WGS) entry which is preliminary data.</text>
</comment>
<organism evidence="3 4">
    <name type="scientific">Tagetes erecta</name>
    <name type="common">African marigold</name>
    <dbReference type="NCBI Taxonomy" id="13708"/>
    <lineage>
        <taxon>Eukaryota</taxon>
        <taxon>Viridiplantae</taxon>
        <taxon>Streptophyta</taxon>
        <taxon>Embryophyta</taxon>
        <taxon>Tracheophyta</taxon>
        <taxon>Spermatophyta</taxon>
        <taxon>Magnoliopsida</taxon>
        <taxon>eudicotyledons</taxon>
        <taxon>Gunneridae</taxon>
        <taxon>Pentapetalae</taxon>
        <taxon>asterids</taxon>
        <taxon>campanulids</taxon>
        <taxon>Asterales</taxon>
        <taxon>Asteraceae</taxon>
        <taxon>Asteroideae</taxon>
        <taxon>Heliantheae alliance</taxon>
        <taxon>Tageteae</taxon>
        <taxon>Tagetes</taxon>
    </lineage>
</organism>
<gene>
    <name evidence="3" type="ORF">QVD17_18284</name>
</gene>
<dbReference type="EMBL" id="JAUHHV010000005">
    <property type="protein sequence ID" value="KAK1422991.1"/>
    <property type="molecule type" value="Genomic_DNA"/>
</dbReference>
<dbReference type="Proteomes" id="UP001229421">
    <property type="component" value="Unassembled WGS sequence"/>
</dbReference>
<dbReference type="Pfam" id="PF23247">
    <property type="entry name" value="LRR_RPS2"/>
    <property type="match status" value="1"/>
</dbReference>
<keyword evidence="4" id="KW-1185">Reference proteome</keyword>
<dbReference type="AlphaFoldDB" id="A0AAD8KKB6"/>
<proteinExistence type="predicted"/>
<evidence type="ECO:0000259" key="2">
    <source>
        <dbReference type="Pfam" id="PF23247"/>
    </source>
</evidence>
<sequence length="286" mass="32214">MVFASGQSKTPKLKYIRTCLGKHSIECGLNFQTINQTTFPSSSNPTISKGTPCSFHNLVDLVMKNKDGVRSTIIPSKVLLQLQNLERVKIVSCSGLKVVFPLSSKAKNISGLSVSQTVVKIPNLREVYLEWLDDLRYVWNNHQWMTLEFPNLTSLSIYVCNSLNYVFTSSMVGSLVQLQDLVISDCMNIEVIVSEVQRCDDNVNEIMLPRLKSITLCKLPRLSGFYLGKVAFSLTSLDTLEIEECPSFEVFTRGHLATPELKVMDTSFGMYYVHGDLNSFAKTRRF</sequence>
<feature type="domain" description="Disease resistance protein At4g27190-like leucine-rich repeats" evidence="2">
    <location>
        <begin position="54"/>
        <end position="186"/>
    </location>
</feature>
<keyword evidence="1" id="KW-0611">Plant defense</keyword>
<dbReference type="Gene3D" id="3.80.10.10">
    <property type="entry name" value="Ribonuclease Inhibitor"/>
    <property type="match status" value="1"/>
</dbReference>
<evidence type="ECO:0000313" key="4">
    <source>
        <dbReference type="Proteomes" id="UP001229421"/>
    </source>
</evidence>
<dbReference type="InterPro" id="IPR057135">
    <property type="entry name" value="At4g27190-like_LRR"/>
</dbReference>
<dbReference type="PANTHER" id="PTHR33463">
    <property type="entry name" value="NB-ARC DOMAIN-CONTAINING PROTEIN-RELATED"/>
    <property type="match status" value="1"/>
</dbReference>